<sequence length="583" mass="64743">MFGRLRRPAGFLLLAVLLWCRPLAAEEPLFRFCQISSPTIAAAPADLAGDRSHYGRNVEMLKQRVGVVNGLKPAFLLVDGTVTAVGSAADYRLLAGILGEVKAPVYLGKGDDRGRAGRIPDPARVAPPADFEKEKIFDYRPFFSTDLKGIHLAFIMEGYGTPAAAEFLESDLAAAEKRGARGLIVLLNTTEVYSFVAWWQSRGKVPVFPDEKLAALFKKYQVSLVVLPGVPGQTQFPFLRAGDTYYVSGQGLAIDTRFYPSQGLIYEVYPDRTLVRTIPLDGQPSLELTAWNGRAPGGRAARDRYLDNPYGCESYAEDLAAKPLLTFVQISDTQHSPKRWDSYRRRVDVLAYEAAVEDINRLRPAFVINSGDLVDYSTPEAYAEYQRVSNLLAVPLYETPGNHDRYLPEGQAWPEGTTLEAKLAQYLKHTRPNGLDYAFEKNGVRFISVNSTEDRVNDLEFLKKALEESGKSRYLFVYTHFPFSEVFGNGVANADEAAPLLAKYQPTALLGGHRHRFAWRVIDGIPNFLADGIAWGSGMARADLVGGRVISVYHLYPDRLVVGMKPLYSSIYARITVPVKARR</sequence>
<evidence type="ECO:0000313" key="3">
    <source>
        <dbReference type="Proteomes" id="UP000485484"/>
    </source>
</evidence>
<dbReference type="Proteomes" id="UP000485484">
    <property type="component" value="Unassembled WGS sequence"/>
</dbReference>
<dbReference type="InterPro" id="IPR051918">
    <property type="entry name" value="STPP_CPPED1"/>
</dbReference>
<dbReference type="PANTHER" id="PTHR43143:SF1">
    <property type="entry name" value="SERINE_THREONINE-PROTEIN PHOSPHATASE CPPED1"/>
    <property type="match status" value="1"/>
</dbReference>
<gene>
    <name evidence="2" type="ORF">BWY73_00676</name>
</gene>
<evidence type="ECO:0000259" key="1">
    <source>
        <dbReference type="Pfam" id="PF00149"/>
    </source>
</evidence>
<name>A0A1V5MIR8_UNCT6</name>
<dbReference type="SUPFAM" id="SSF56300">
    <property type="entry name" value="Metallo-dependent phosphatases"/>
    <property type="match status" value="2"/>
</dbReference>
<comment type="caution">
    <text evidence="2">The sequence shown here is derived from an EMBL/GenBank/DDBJ whole genome shotgun (WGS) entry which is preliminary data.</text>
</comment>
<dbReference type="Gene3D" id="3.60.21.10">
    <property type="match status" value="1"/>
</dbReference>
<dbReference type="GO" id="GO:0016787">
    <property type="term" value="F:hydrolase activity"/>
    <property type="evidence" value="ECO:0007669"/>
    <property type="project" value="InterPro"/>
</dbReference>
<dbReference type="Pfam" id="PF00149">
    <property type="entry name" value="Metallophos"/>
    <property type="match status" value="1"/>
</dbReference>
<organism evidence="2 3">
    <name type="scientific">candidate division TA06 bacterium ADurb.Bin417</name>
    <dbReference type="NCBI Taxonomy" id="1852828"/>
    <lineage>
        <taxon>Bacteria</taxon>
        <taxon>Bacteria division TA06</taxon>
    </lineage>
</organism>
<evidence type="ECO:0000313" key="2">
    <source>
        <dbReference type="EMBL" id="OPZ92701.1"/>
    </source>
</evidence>
<accession>A0A1V5MIR8</accession>
<feature type="domain" description="Calcineurin-like phosphoesterase" evidence="1">
    <location>
        <begin position="326"/>
        <end position="516"/>
    </location>
</feature>
<dbReference type="InterPro" id="IPR029052">
    <property type="entry name" value="Metallo-depent_PP-like"/>
</dbReference>
<dbReference type="InterPro" id="IPR004843">
    <property type="entry name" value="Calcineurin-like_PHP"/>
</dbReference>
<reference evidence="2 3" key="1">
    <citation type="submission" date="2017-02" db="EMBL/GenBank/DDBJ databases">
        <title>Delving into the versatile metabolic prowess of the omnipresent phylum Bacteroidetes.</title>
        <authorList>
            <person name="Nobu M.K."/>
            <person name="Mei R."/>
            <person name="Narihiro T."/>
            <person name="Kuroda K."/>
            <person name="Liu W.-T."/>
        </authorList>
    </citation>
    <scope>NUCLEOTIDE SEQUENCE [LARGE SCALE GENOMIC DNA]</scope>
    <source>
        <strain evidence="2">ADurb.Bin417</strain>
    </source>
</reference>
<dbReference type="PANTHER" id="PTHR43143">
    <property type="entry name" value="METALLOPHOSPHOESTERASE, CALCINEURIN SUPERFAMILY"/>
    <property type="match status" value="1"/>
</dbReference>
<dbReference type="EMBL" id="MWAK01000075">
    <property type="protein sequence ID" value="OPZ92701.1"/>
    <property type="molecule type" value="Genomic_DNA"/>
</dbReference>
<dbReference type="AlphaFoldDB" id="A0A1V5MIR8"/>
<protein>
    <submittedName>
        <fullName evidence="2">Calcineurin-like phosphoesterase</fullName>
    </submittedName>
</protein>
<proteinExistence type="predicted"/>